<accession>A0ABT6SB85</accession>
<dbReference type="EMBL" id="JASCIQ010000016">
    <property type="protein sequence ID" value="MDI3405462.1"/>
    <property type="molecule type" value="Genomic_DNA"/>
</dbReference>
<dbReference type="SUPFAM" id="SSF89392">
    <property type="entry name" value="Prokaryotic lipoproteins and lipoprotein localization factors"/>
    <property type="match status" value="1"/>
</dbReference>
<keyword evidence="1" id="KW-0732">Signal</keyword>
<comment type="caution">
    <text evidence="2">The sequence shown here is derived from an EMBL/GenBank/DDBJ whole genome shotgun (WGS) entry which is preliminary data.</text>
</comment>
<feature type="signal peptide" evidence="1">
    <location>
        <begin position="1"/>
        <end position="31"/>
    </location>
</feature>
<evidence type="ECO:0000313" key="3">
    <source>
        <dbReference type="Proteomes" id="UP001223978"/>
    </source>
</evidence>
<dbReference type="Proteomes" id="UP001223978">
    <property type="component" value="Unassembled WGS sequence"/>
</dbReference>
<organism evidence="2 3">
    <name type="scientific">Streptomyces cavernicola</name>
    <dbReference type="NCBI Taxonomy" id="3043613"/>
    <lineage>
        <taxon>Bacteria</taxon>
        <taxon>Bacillati</taxon>
        <taxon>Actinomycetota</taxon>
        <taxon>Actinomycetes</taxon>
        <taxon>Kitasatosporales</taxon>
        <taxon>Streptomycetaceae</taxon>
        <taxon>Streptomyces</taxon>
    </lineage>
</organism>
<name>A0ABT6SB85_9ACTN</name>
<dbReference type="Gene3D" id="2.50.20.20">
    <property type="match status" value="1"/>
</dbReference>
<dbReference type="InterPro" id="IPR029046">
    <property type="entry name" value="LolA/LolB/LppX"/>
</dbReference>
<protein>
    <recommendedName>
        <fullName evidence="4">Lipoprotein</fullName>
    </recommendedName>
</protein>
<dbReference type="RefSeq" id="WP_282543402.1">
    <property type="nucleotide sequence ID" value="NZ_JASCIQ010000016.1"/>
</dbReference>
<evidence type="ECO:0000256" key="1">
    <source>
        <dbReference type="SAM" id="SignalP"/>
    </source>
</evidence>
<feature type="chain" id="PRO_5046626820" description="Lipoprotein" evidence="1">
    <location>
        <begin position="32"/>
        <end position="251"/>
    </location>
</feature>
<proteinExistence type="predicted"/>
<evidence type="ECO:0000313" key="2">
    <source>
        <dbReference type="EMBL" id="MDI3405462.1"/>
    </source>
</evidence>
<sequence>MLKPRKATFSTFGVTLCVTALVGGFCGTATARDDNGIADKSPEEIGKASRDALLSVTSLHVEAEIKGLPEPTPASFELSYDTKDNCTGTVTNQNDKGSMEVVRKGDRVWIKPDEKWLASQMPELKGDEATELLKGKYFGTTVRDADGAEIAQLCDLNSFKQQITDQSGRSQDATVEKGERTEVDGRPAIRLNVTRDTQKGSTYVSTEGKPYPLKIEADESAKGVEIDMTFSEFDEPVDVQAPPDDQTVDIN</sequence>
<keyword evidence="3" id="KW-1185">Reference proteome</keyword>
<evidence type="ECO:0008006" key="4">
    <source>
        <dbReference type="Google" id="ProtNLM"/>
    </source>
</evidence>
<reference evidence="2 3" key="1">
    <citation type="submission" date="2023-05" db="EMBL/GenBank/DDBJ databases">
        <title>Draft genome sequence of Streptomyces sp. B-S-A6 isolated from a cave soil in Thailand.</title>
        <authorList>
            <person name="Chamroensaksri N."/>
            <person name="Muangham S."/>
        </authorList>
    </citation>
    <scope>NUCLEOTIDE SEQUENCE [LARGE SCALE GENOMIC DNA]</scope>
    <source>
        <strain evidence="2 3">B-S-A6</strain>
    </source>
</reference>
<gene>
    <name evidence="2" type="ORF">QIS96_16745</name>
</gene>